<keyword evidence="2" id="KW-0812">Transmembrane</keyword>
<feature type="region of interest" description="Disordered" evidence="1">
    <location>
        <begin position="1"/>
        <end position="98"/>
    </location>
</feature>
<feature type="region of interest" description="Disordered" evidence="1">
    <location>
        <begin position="246"/>
        <end position="282"/>
    </location>
</feature>
<feature type="region of interest" description="Disordered" evidence="1">
    <location>
        <begin position="141"/>
        <end position="164"/>
    </location>
</feature>
<protein>
    <submittedName>
        <fullName evidence="3">Uu.00g063240.m01.CDS01</fullName>
    </submittedName>
</protein>
<dbReference type="EMBL" id="CAUWAG010000018">
    <property type="protein sequence ID" value="CAJ2510699.1"/>
    <property type="molecule type" value="Genomic_DNA"/>
</dbReference>
<evidence type="ECO:0000256" key="2">
    <source>
        <dbReference type="SAM" id="Phobius"/>
    </source>
</evidence>
<sequence length="713" mass="76763">MPYADNLYSMSDDSEGDDFADQLSPSDGYFASSSSNAIPSIPNVMVPDPTLAQHSETSAESKAREANEEGLLNTQRHQDRRPAEPVSSRESGRSEQATVVSSFVSPLRYHPPITYPQTSAPPTPLRTLPTRGRTPSVYSDAPPAYTPSPTSALSPATATQQTQPRNYSTFTSTMGVSEVENERLLGLNAESMSHPGDEEAGTPAWSRRVRRRLPAWFNWRLGLLALIILAVSVGFLVSSVRPVKDDNKTTIRPAEPVEQQPVEKEPQDPEEPNAPDTSAPATSFVPTYCEGAQHRFNDQILALNFDKSQNVTFLQDHHHRRHAGKFQVLVGGQVDVRRLDGGGDPRVVLEIATNDPELLLDVVADGELQVMKVSVPRKYDSTVEGQMPCVEMKATIWVPESADVGVLTIGVIHLDIMLLDDLSLRVADYTRVSSVTGDITSGASQPASYEKPGIVSNTAPDYTFVPAKESYSLDSRVIEVTTTSGNIGGNWPLNDMLGLHSTSGDIKVSITPKEELKSDPKSAVLSLSSISGAVHATEPVHDIEQIPLRDYLVDINDIALDLLPVINQAKISPKVPAQLETATTSGTTAVRVLEPIWFGSTGDDQAATVSEGLGDGELLAESISRSFNCLQALHKSTSGDIGLRYPQAWEGGLSAATTSGELKVRGKDVKIVKSKGGWAGHKMEARKGPAGVGSTIQVHALMGTLDAIIGDER</sequence>
<feature type="compositionally biased region" description="Low complexity" evidence="1">
    <location>
        <begin position="31"/>
        <end position="43"/>
    </location>
</feature>
<dbReference type="Proteomes" id="UP001295740">
    <property type="component" value="Unassembled WGS sequence"/>
</dbReference>
<reference evidence="3" key="1">
    <citation type="submission" date="2023-10" db="EMBL/GenBank/DDBJ databases">
        <authorList>
            <person name="Hackl T."/>
        </authorList>
    </citation>
    <scope>NUCLEOTIDE SEQUENCE</scope>
</reference>
<feature type="compositionally biased region" description="Basic and acidic residues" evidence="1">
    <location>
        <begin position="57"/>
        <end position="67"/>
    </location>
</feature>
<evidence type="ECO:0000313" key="4">
    <source>
        <dbReference type="Proteomes" id="UP001295740"/>
    </source>
</evidence>
<evidence type="ECO:0000256" key="1">
    <source>
        <dbReference type="SAM" id="MobiDB-lite"/>
    </source>
</evidence>
<keyword evidence="2" id="KW-0472">Membrane</keyword>
<feature type="transmembrane region" description="Helical" evidence="2">
    <location>
        <begin position="217"/>
        <end position="237"/>
    </location>
</feature>
<keyword evidence="2" id="KW-1133">Transmembrane helix</keyword>
<name>A0AAI8YMV5_9PEZI</name>
<accession>A0AAI8YMV5</accession>
<proteinExistence type="predicted"/>
<dbReference type="AlphaFoldDB" id="A0AAI8YMV5"/>
<comment type="caution">
    <text evidence="3">The sequence shown here is derived from an EMBL/GenBank/DDBJ whole genome shotgun (WGS) entry which is preliminary data.</text>
</comment>
<keyword evidence="4" id="KW-1185">Reference proteome</keyword>
<evidence type="ECO:0000313" key="3">
    <source>
        <dbReference type="EMBL" id="CAJ2510699.1"/>
    </source>
</evidence>
<gene>
    <name evidence="3" type="ORF">KHLLAP_LOCUS11167</name>
</gene>
<organism evidence="3 4">
    <name type="scientific">Anthostomella pinea</name>
    <dbReference type="NCBI Taxonomy" id="933095"/>
    <lineage>
        <taxon>Eukaryota</taxon>
        <taxon>Fungi</taxon>
        <taxon>Dikarya</taxon>
        <taxon>Ascomycota</taxon>
        <taxon>Pezizomycotina</taxon>
        <taxon>Sordariomycetes</taxon>
        <taxon>Xylariomycetidae</taxon>
        <taxon>Xylariales</taxon>
        <taxon>Xylariaceae</taxon>
        <taxon>Anthostomella</taxon>
    </lineage>
</organism>